<dbReference type="Pfam" id="PF15738">
    <property type="entry name" value="YafQ_toxin"/>
    <property type="match status" value="1"/>
</dbReference>
<feature type="active site" description="Proton donor" evidence="2">
    <location>
        <position position="84"/>
    </location>
</feature>
<dbReference type="PANTHER" id="PTHR40588:SF1">
    <property type="entry name" value="MRNA INTERFERASE TOXIN YAFQ"/>
    <property type="match status" value="1"/>
</dbReference>
<dbReference type="InterPro" id="IPR007712">
    <property type="entry name" value="RelE/ParE_toxin"/>
</dbReference>
<dbReference type="InterPro" id="IPR035093">
    <property type="entry name" value="RelE/ParE_toxin_dom_sf"/>
</dbReference>
<dbReference type="AlphaFoldDB" id="A0A6S6U759"/>
<dbReference type="NCBIfam" id="TIGR02385">
    <property type="entry name" value="RelE_StbE"/>
    <property type="match status" value="1"/>
</dbReference>
<name>A0A6S6U759_9BACT</name>
<evidence type="ECO:0008006" key="4">
    <source>
        <dbReference type="Google" id="ProtNLM"/>
    </source>
</evidence>
<evidence type="ECO:0000256" key="1">
    <source>
        <dbReference type="ARBA" id="ARBA00022649"/>
    </source>
</evidence>
<evidence type="ECO:0000313" key="3">
    <source>
        <dbReference type="EMBL" id="CAA6823978.1"/>
    </source>
</evidence>
<gene>
    <name evidence="3" type="ORF">HELGO_WM1014</name>
</gene>
<dbReference type="InterPro" id="IPR004386">
    <property type="entry name" value="Toxin_YafQ-like"/>
</dbReference>
<keyword evidence="1" id="KW-1277">Toxin-antitoxin system</keyword>
<dbReference type="SUPFAM" id="SSF143011">
    <property type="entry name" value="RelE-like"/>
    <property type="match status" value="1"/>
</dbReference>
<evidence type="ECO:0000256" key="2">
    <source>
        <dbReference type="PIRSR" id="PIRSR006156-1"/>
    </source>
</evidence>
<proteinExistence type="predicted"/>
<sequence length="89" mass="10595">MLKLFRSKTFLKEYNKVKFTDKLYIKYAVYITTLLKEEILPLEAHDHSLQGNYIEYREFHISGDLLVVYKIEESVLKLARIGTHAQLFK</sequence>
<dbReference type="GO" id="GO:0006415">
    <property type="term" value="P:translational termination"/>
    <property type="evidence" value="ECO:0007669"/>
    <property type="project" value="TreeGrafter"/>
</dbReference>
<dbReference type="PANTHER" id="PTHR40588">
    <property type="entry name" value="MRNA INTERFERASE TOXIN YAFQ"/>
    <property type="match status" value="1"/>
</dbReference>
<dbReference type="GO" id="GO:0004521">
    <property type="term" value="F:RNA endonuclease activity"/>
    <property type="evidence" value="ECO:0007669"/>
    <property type="project" value="TreeGrafter"/>
</dbReference>
<accession>A0A6S6U759</accession>
<reference evidence="3" key="1">
    <citation type="submission" date="2020-01" db="EMBL/GenBank/DDBJ databases">
        <authorList>
            <person name="Meier V. D."/>
            <person name="Meier V D."/>
        </authorList>
    </citation>
    <scope>NUCLEOTIDE SEQUENCE</scope>
    <source>
        <strain evidence="3">HLG_WM_MAG_01</strain>
    </source>
</reference>
<dbReference type="EMBL" id="CACVAS010000117">
    <property type="protein sequence ID" value="CAA6823978.1"/>
    <property type="molecule type" value="Genomic_DNA"/>
</dbReference>
<protein>
    <recommendedName>
        <fullName evidence="4">YafQ toxin protein</fullName>
    </recommendedName>
</protein>
<dbReference type="PIRSF" id="PIRSF006156">
    <property type="entry name" value="YafQ"/>
    <property type="match status" value="1"/>
</dbReference>
<dbReference type="Gene3D" id="3.30.2310.20">
    <property type="entry name" value="RelE-like"/>
    <property type="match status" value="1"/>
</dbReference>
<dbReference type="GO" id="GO:0006402">
    <property type="term" value="P:mRNA catabolic process"/>
    <property type="evidence" value="ECO:0007669"/>
    <property type="project" value="TreeGrafter"/>
</dbReference>
<organism evidence="3">
    <name type="scientific">uncultured Sulfurovum sp</name>
    <dbReference type="NCBI Taxonomy" id="269237"/>
    <lineage>
        <taxon>Bacteria</taxon>
        <taxon>Pseudomonadati</taxon>
        <taxon>Campylobacterota</taxon>
        <taxon>Epsilonproteobacteria</taxon>
        <taxon>Campylobacterales</taxon>
        <taxon>Sulfurovaceae</taxon>
        <taxon>Sulfurovum</taxon>
        <taxon>environmental samples</taxon>
    </lineage>
</organism>